<proteinExistence type="predicted"/>
<evidence type="ECO:0000313" key="2">
    <source>
        <dbReference type="Proteomes" id="UP000807504"/>
    </source>
</evidence>
<gene>
    <name evidence="1" type="ORF">HNY73_021220</name>
</gene>
<evidence type="ECO:0008006" key="3">
    <source>
        <dbReference type="Google" id="ProtNLM"/>
    </source>
</evidence>
<name>A0A8T0EAI4_ARGBR</name>
<reference evidence="1" key="1">
    <citation type="journal article" date="2020" name="bioRxiv">
        <title>Chromosome-level reference genome of the European wasp spider Argiope bruennichi: a resource for studies on range expansion and evolutionary adaptation.</title>
        <authorList>
            <person name="Sheffer M.M."/>
            <person name="Hoppe A."/>
            <person name="Krehenwinkel H."/>
            <person name="Uhl G."/>
            <person name="Kuss A.W."/>
            <person name="Jensen L."/>
            <person name="Jensen C."/>
            <person name="Gillespie R.G."/>
            <person name="Hoff K.J."/>
            <person name="Prost S."/>
        </authorList>
    </citation>
    <scope>NUCLEOTIDE SEQUENCE</scope>
</reference>
<comment type="caution">
    <text evidence="1">The sequence shown here is derived from an EMBL/GenBank/DDBJ whole genome shotgun (WGS) entry which is preliminary data.</text>
</comment>
<evidence type="ECO:0000313" key="1">
    <source>
        <dbReference type="EMBL" id="KAF8768396.1"/>
    </source>
</evidence>
<reference evidence="1" key="2">
    <citation type="submission" date="2020-06" db="EMBL/GenBank/DDBJ databases">
        <authorList>
            <person name="Sheffer M."/>
        </authorList>
    </citation>
    <scope>NUCLEOTIDE SEQUENCE</scope>
</reference>
<dbReference type="PANTHER" id="PTHR10492:SF57">
    <property type="entry name" value="ATP-DEPENDENT DNA HELICASE"/>
    <property type="match status" value="1"/>
</dbReference>
<dbReference type="PANTHER" id="PTHR10492">
    <property type="match status" value="1"/>
</dbReference>
<sequence length="134" mass="15345">MRSLNTERKFSNWLLEVGEGKNGDTVMLPDVCYPSEQNPIKQLYGDLNFSTIMPQELKGRAILTVTNDASIEINNQVIDMFAWGTVTYEAVDNIVSDDSNDRLIFPVEFLNCFTTTGMPPYKLYLKIIFKARMY</sequence>
<accession>A0A8T0EAI4</accession>
<keyword evidence="2" id="KW-1185">Reference proteome</keyword>
<protein>
    <recommendedName>
        <fullName evidence="3">ATP-dependent DNA helicase</fullName>
    </recommendedName>
</protein>
<organism evidence="1 2">
    <name type="scientific">Argiope bruennichi</name>
    <name type="common">Wasp spider</name>
    <name type="synonym">Aranea bruennichi</name>
    <dbReference type="NCBI Taxonomy" id="94029"/>
    <lineage>
        <taxon>Eukaryota</taxon>
        <taxon>Metazoa</taxon>
        <taxon>Ecdysozoa</taxon>
        <taxon>Arthropoda</taxon>
        <taxon>Chelicerata</taxon>
        <taxon>Arachnida</taxon>
        <taxon>Araneae</taxon>
        <taxon>Araneomorphae</taxon>
        <taxon>Entelegynae</taxon>
        <taxon>Araneoidea</taxon>
        <taxon>Araneidae</taxon>
        <taxon>Argiope</taxon>
    </lineage>
</organism>
<dbReference type="EMBL" id="JABXBU010002230">
    <property type="protein sequence ID" value="KAF8768396.1"/>
    <property type="molecule type" value="Genomic_DNA"/>
</dbReference>
<dbReference type="Proteomes" id="UP000807504">
    <property type="component" value="Unassembled WGS sequence"/>
</dbReference>
<dbReference type="AlphaFoldDB" id="A0A8T0EAI4"/>